<organism evidence="3 4">
    <name type="scientific">Streptomyces justiciae</name>
    <dbReference type="NCBI Taxonomy" id="2780140"/>
    <lineage>
        <taxon>Bacteria</taxon>
        <taxon>Bacillati</taxon>
        <taxon>Actinomycetota</taxon>
        <taxon>Actinomycetes</taxon>
        <taxon>Kitasatosporales</taxon>
        <taxon>Streptomycetaceae</taxon>
        <taxon>Streptomyces</taxon>
    </lineage>
</organism>
<dbReference type="Gene3D" id="3.40.50.620">
    <property type="entry name" value="HUPs"/>
    <property type="match status" value="2"/>
</dbReference>
<dbReference type="InterPro" id="IPR006015">
    <property type="entry name" value="Universal_stress_UspA"/>
</dbReference>
<dbReference type="PANTHER" id="PTHR46268:SF6">
    <property type="entry name" value="UNIVERSAL STRESS PROTEIN UP12"/>
    <property type="match status" value="1"/>
</dbReference>
<accession>A0ABU3LL88</accession>
<dbReference type="PRINTS" id="PR01438">
    <property type="entry name" value="UNVRSLSTRESS"/>
</dbReference>
<comment type="caution">
    <text evidence="3">The sequence shown here is derived from an EMBL/GenBank/DDBJ whole genome shotgun (WGS) entry which is preliminary data.</text>
</comment>
<dbReference type="EMBL" id="JAVTLL010000002">
    <property type="protein sequence ID" value="MDT7839908.1"/>
    <property type="molecule type" value="Genomic_DNA"/>
</dbReference>
<dbReference type="PANTHER" id="PTHR46268">
    <property type="entry name" value="STRESS RESPONSE PROTEIN NHAX"/>
    <property type="match status" value="1"/>
</dbReference>
<evidence type="ECO:0000259" key="2">
    <source>
        <dbReference type="Pfam" id="PF00582"/>
    </source>
</evidence>
<dbReference type="InterPro" id="IPR006016">
    <property type="entry name" value="UspA"/>
</dbReference>
<feature type="domain" description="UspA" evidence="2">
    <location>
        <begin position="159"/>
        <end position="289"/>
    </location>
</feature>
<evidence type="ECO:0000313" key="3">
    <source>
        <dbReference type="EMBL" id="MDT7839908.1"/>
    </source>
</evidence>
<dbReference type="Pfam" id="PF00582">
    <property type="entry name" value="Usp"/>
    <property type="match status" value="2"/>
</dbReference>
<dbReference type="RefSeq" id="WP_314198057.1">
    <property type="nucleotide sequence ID" value="NZ_JAVTLL010000002.1"/>
</dbReference>
<protein>
    <submittedName>
        <fullName evidence="3">Universal stress protein</fullName>
    </submittedName>
</protein>
<keyword evidence="4" id="KW-1185">Reference proteome</keyword>
<name>A0ABU3LL88_9ACTN</name>
<dbReference type="Proteomes" id="UP001257948">
    <property type="component" value="Unassembled WGS sequence"/>
</dbReference>
<gene>
    <name evidence="3" type="ORF">RQC66_04105</name>
</gene>
<evidence type="ECO:0000256" key="1">
    <source>
        <dbReference type="ARBA" id="ARBA00008791"/>
    </source>
</evidence>
<proteinExistence type="inferred from homology"/>
<comment type="similarity">
    <text evidence="1">Belongs to the universal stress protein A family.</text>
</comment>
<reference evidence="4" key="1">
    <citation type="submission" date="2023-07" db="EMBL/GenBank/DDBJ databases">
        <title>Draft genome sequence of the endophytic actinobacterium Streptomyces justiciae WPN32, a potential antibiotic producer.</title>
        <authorList>
            <person name="Yasawong M."/>
            <person name="Pana W."/>
            <person name="Ganta P."/>
            <person name="Santapan N."/>
            <person name="Songngamsuk T."/>
            <person name="Phatcharaharikarn M."/>
            <person name="Kerdtoob S."/>
            <person name="Nantapong N."/>
        </authorList>
    </citation>
    <scope>NUCLEOTIDE SEQUENCE [LARGE SCALE GENOMIC DNA]</scope>
    <source>
        <strain evidence="4">WPN32</strain>
    </source>
</reference>
<sequence length="291" mass="29933">MLRHVTAGVDATPESLAAVHWAAREALRRGAGLRLVHAPRRSAAAVPPTSGAPEPEGARVLERVVAGVRAAHPGLPITARIGTDSPVAALLAAADEADLLVLGSRGRDDVTGGVGAVGEPVVARSATPVVLVRAGEGCAGEHLPAPDGVSPEEIPEIPYRDVVLGLDISRPCDELIEFAFASARLRATVLRVIHASPPPMAPAGGATERPLEGALAARLRPWREKFPTVPVVETVTGEAAADELVRVSGGAALTVVGRGTGDGRPDRPHLGPVTRAVLHRARCPVAVVPHV</sequence>
<dbReference type="SUPFAM" id="SSF52402">
    <property type="entry name" value="Adenine nucleotide alpha hydrolases-like"/>
    <property type="match status" value="2"/>
</dbReference>
<feature type="domain" description="UspA" evidence="2">
    <location>
        <begin position="1"/>
        <end position="133"/>
    </location>
</feature>
<evidence type="ECO:0000313" key="4">
    <source>
        <dbReference type="Proteomes" id="UP001257948"/>
    </source>
</evidence>
<dbReference type="InterPro" id="IPR014729">
    <property type="entry name" value="Rossmann-like_a/b/a_fold"/>
</dbReference>